<dbReference type="Proteomes" id="UP000315252">
    <property type="component" value="Unassembled WGS sequence"/>
</dbReference>
<sequence length="62" mass="7052">MRSFLIITLMALPLAACETTSERVCRDERGLTPGSQAFAECEQAEYNKLVQRVRRHQNIGNK</sequence>
<dbReference type="RefSeq" id="WP_142898121.1">
    <property type="nucleotide sequence ID" value="NZ_ML660058.1"/>
</dbReference>
<accession>A0A545TKQ5</accession>
<evidence type="ECO:0000313" key="2">
    <source>
        <dbReference type="Proteomes" id="UP000315252"/>
    </source>
</evidence>
<dbReference type="AlphaFoldDB" id="A0A545TKQ5"/>
<name>A0A545TKQ5_9PROT</name>
<evidence type="ECO:0000313" key="1">
    <source>
        <dbReference type="EMBL" id="TQV77778.1"/>
    </source>
</evidence>
<comment type="caution">
    <text evidence="1">The sequence shown here is derived from an EMBL/GenBank/DDBJ whole genome shotgun (WGS) entry which is preliminary data.</text>
</comment>
<gene>
    <name evidence="1" type="ORF">FKG95_19655</name>
</gene>
<dbReference type="EMBL" id="VHSH01000007">
    <property type="protein sequence ID" value="TQV77778.1"/>
    <property type="molecule type" value="Genomic_DNA"/>
</dbReference>
<organism evidence="1 2">
    <name type="scientific">Denitrobaculum tricleocarpae</name>
    <dbReference type="NCBI Taxonomy" id="2591009"/>
    <lineage>
        <taxon>Bacteria</taxon>
        <taxon>Pseudomonadati</taxon>
        <taxon>Pseudomonadota</taxon>
        <taxon>Alphaproteobacteria</taxon>
        <taxon>Rhodospirillales</taxon>
        <taxon>Rhodospirillaceae</taxon>
        <taxon>Denitrobaculum</taxon>
    </lineage>
</organism>
<protein>
    <recommendedName>
        <fullName evidence="3">Lipoprotein</fullName>
    </recommendedName>
</protein>
<proteinExistence type="predicted"/>
<keyword evidence="2" id="KW-1185">Reference proteome</keyword>
<reference evidence="1 2" key="1">
    <citation type="submission" date="2019-06" db="EMBL/GenBank/DDBJ databases">
        <title>Whole genome sequence for Rhodospirillaceae sp. R148.</title>
        <authorList>
            <person name="Wang G."/>
        </authorList>
    </citation>
    <scope>NUCLEOTIDE SEQUENCE [LARGE SCALE GENOMIC DNA]</scope>
    <source>
        <strain evidence="1 2">R148</strain>
    </source>
</reference>
<evidence type="ECO:0008006" key="3">
    <source>
        <dbReference type="Google" id="ProtNLM"/>
    </source>
</evidence>